<dbReference type="EMBL" id="CACRUX010000050">
    <property type="protein sequence ID" value="VYU13206.1"/>
    <property type="molecule type" value="Genomic_DNA"/>
</dbReference>
<comment type="similarity">
    <text evidence="2">Belongs to the DapA family.</text>
</comment>
<keyword evidence="1 2" id="KW-0456">Lyase</keyword>
<dbReference type="Gene3D" id="3.20.20.70">
    <property type="entry name" value="Aldolase class I"/>
    <property type="match status" value="1"/>
</dbReference>
<organism evidence="5">
    <name type="scientific">Veillonella ratti</name>
    <dbReference type="NCBI Taxonomy" id="103892"/>
    <lineage>
        <taxon>Bacteria</taxon>
        <taxon>Bacillati</taxon>
        <taxon>Bacillota</taxon>
        <taxon>Negativicutes</taxon>
        <taxon>Veillonellales</taxon>
        <taxon>Veillonellaceae</taxon>
        <taxon>Veillonella</taxon>
    </lineage>
</organism>
<evidence type="ECO:0000256" key="2">
    <source>
        <dbReference type="PIRNR" id="PIRNR001365"/>
    </source>
</evidence>
<dbReference type="InterPro" id="IPR013785">
    <property type="entry name" value="Aldolase_TIM"/>
</dbReference>
<dbReference type="SMART" id="SM01130">
    <property type="entry name" value="DHDPS"/>
    <property type="match status" value="1"/>
</dbReference>
<dbReference type="CDD" id="cd00408">
    <property type="entry name" value="DHDPS-like"/>
    <property type="match status" value="1"/>
</dbReference>
<evidence type="ECO:0000256" key="1">
    <source>
        <dbReference type="ARBA" id="ARBA00023239"/>
    </source>
</evidence>
<dbReference type="Pfam" id="PF00701">
    <property type="entry name" value="DHDPS"/>
    <property type="match status" value="1"/>
</dbReference>
<dbReference type="PANTHER" id="PTHR12128">
    <property type="entry name" value="DIHYDRODIPICOLINATE SYNTHASE"/>
    <property type="match status" value="1"/>
</dbReference>
<dbReference type="AlphaFoldDB" id="A0A6N3C8B7"/>
<feature type="active site" description="Schiff-base intermediate with substrate" evidence="3">
    <location>
        <position position="162"/>
    </location>
</feature>
<dbReference type="EC" id="4.1.2.-" evidence="5"/>
<dbReference type="GO" id="GO:0005829">
    <property type="term" value="C:cytosol"/>
    <property type="evidence" value="ECO:0007669"/>
    <property type="project" value="TreeGrafter"/>
</dbReference>
<dbReference type="GO" id="GO:0016829">
    <property type="term" value="F:lyase activity"/>
    <property type="evidence" value="ECO:0007669"/>
    <property type="project" value="UniProtKB-KW"/>
</dbReference>
<accession>A0A6N3C8B7</accession>
<protein>
    <submittedName>
        <fullName evidence="5">Putative 2-keto-3-deoxy-galactonate aldolase YagE</fullName>
        <ecNumber evidence="5">4.1.2.-</ecNumber>
    </submittedName>
</protein>
<proteinExistence type="inferred from homology"/>
<reference evidence="5" key="1">
    <citation type="submission" date="2019-11" db="EMBL/GenBank/DDBJ databases">
        <authorList>
            <person name="Feng L."/>
        </authorList>
    </citation>
    <scope>NUCLEOTIDE SEQUENCE</scope>
    <source>
        <strain evidence="5">VrattiLFYP33</strain>
    </source>
</reference>
<dbReference type="PIRSF" id="PIRSF001365">
    <property type="entry name" value="DHDPS"/>
    <property type="match status" value="1"/>
</dbReference>
<sequence>MKAKYICPILTSMNADETVNYDQMHAFYDQLIEAGIDGVLAGGSAGEFYAFSYDEIKEFILDAIEYGKGRWEVIAGTGRMVKAETIQLSNEVLKAGADAVIIVGPYYSACNGDDVFAYFDEVLSAIDGPVYIYNYGDRTGFDIPAETLLRLREKHDNLVGVKDTHPVLRHTQRYIQFLKPKYPEFKVYTGYDNNCIPSVISGGDGCIGAQSNVDPKMCADVIKALDAEDLGALKELQRKIDAYFAFYEVHVPFNPVMKWALKELGAPMQENCRVPIKPLTDAQKEALAPVADALWRNKK</sequence>
<name>A0A6N3C8B7_9FIRM</name>
<feature type="active site" description="Proton donor/acceptor" evidence="3">
    <location>
        <position position="133"/>
    </location>
</feature>
<feature type="binding site" evidence="4">
    <location>
        <position position="207"/>
    </location>
    <ligand>
        <name>pyruvate</name>
        <dbReference type="ChEBI" id="CHEBI:15361"/>
    </ligand>
</feature>
<dbReference type="PRINTS" id="PR00146">
    <property type="entry name" value="DHPICSNTHASE"/>
</dbReference>
<dbReference type="SUPFAM" id="SSF51569">
    <property type="entry name" value="Aldolase"/>
    <property type="match status" value="1"/>
</dbReference>
<evidence type="ECO:0000313" key="5">
    <source>
        <dbReference type="EMBL" id="VYU13206.1"/>
    </source>
</evidence>
<dbReference type="RefSeq" id="WP_021841218.1">
    <property type="nucleotide sequence ID" value="NZ_CACRUX010000050.1"/>
</dbReference>
<dbReference type="InterPro" id="IPR002220">
    <property type="entry name" value="DapA-like"/>
</dbReference>
<evidence type="ECO:0000256" key="3">
    <source>
        <dbReference type="PIRSR" id="PIRSR001365-1"/>
    </source>
</evidence>
<evidence type="ECO:0000256" key="4">
    <source>
        <dbReference type="PIRSR" id="PIRSR001365-2"/>
    </source>
</evidence>
<dbReference type="PANTHER" id="PTHR12128:SF28">
    <property type="entry name" value="2-DEHYDRO-3-DEOXY-D-GLUCONATE ALDOLASE YAGE-RELATED"/>
    <property type="match status" value="1"/>
</dbReference>
<gene>
    <name evidence="5" type="primary">yagE</name>
    <name evidence="5" type="ORF">VRLFYP33_00149</name>
</gene>